<reference evidence="2 3" key="1">
    <citation type="journal article" date="2011" name="Stand. Genomic Sci.">
        <title>Complete genome sequence of Haliscomenobacter hydrossis type strain (O).</title>
        <authorList>
            <consortium name="US DOE Joint Genome Institute (JGI-PGF)"/>
            <person name="Daligault H."/>
            <person name="Lapidus A."/>
            <person name="Zeytun A."/>
            <person name="Nolan M."/>
            <person name="Lucas S."/>
            <person name="Del Rio T.G."/>
            <person name="Tice H."/>
            <person name="Cheng J.F."/>
            <person name="Tapia R."/>
            <person name="Han C."/>
            <person name="Goodwin L."/>
            <person name="Pitluck S."/>
            <person name="Liolios K."/>
            <person name="Pagani I."/>
            <person name="Ivanova N."/>
            <person name="Huntemann M."/>
            <person name="Mavromatis K."/>
            <person name="Mikhailova N."/>
            <person name="Pati A."/>
            <person name="Chen A."/>
            <person name="Palaniappan K."/>
            <person name="Land M."/>
            <person name="Hauser L."/>
            <person name="Brambilla E.M."/>
            <person name="Rohde M."/>
            <person name="Verbarg S."/>
            <person name="Goker M."/>
            <person name="Bristow J."/>
            <person name="Eisen J.A."/>
            <person name="Markowitz V."/>
            <person name="Hugenholtz P."/>
            <person name="Kyrpides N.C."/>
            <person name="Klenk H.P."/>
            <person name="Woyke T."/>
        </authorList>
    </citation>
    <scope>NUCLEOTIDE SEQUENCE [LARGE SCALE GENOMIC DNA]</scope>
    <source>
        <strain evidence="3">ATCC 27775 / DSM 1100 / LMG 10767 / O</strain>
    </source>
</reference>
<evidence type="ECO:0000313" key="3">
    <source>
        <dbReference type="Proteomes" id="UP000008461"/>
    </source>
</evidence>
<dbReference type="InterPro" id="IPR041662">
    <property type="entry name" value="SusD-like_2"/>
</dbReference>
<evidence type="ECO:0000313" key="2">
    <source>
        <dbReference type="EMBL" id="AEE53104.1"/>
    </source>
</evidence>
<dbReference type="EMBL" id="CP002691">
    <property type="protein sequence ID" value="AEE53104.1"/>
    <property type="molecule type" value="Genomic_DNA"/>
</dbReference>
<dbReference type="Proteomes" id="UP000008461">
    <property type="component" value="Chromosome"/>
</dbReference>
<dbReference type="PROSITE" id="PS51257">
    <property type="entry name" value="PROKAR_LIPOPROTEIN"/>
    <property type="match status" value="1"/>
</dbReference>
<dbReference type="AlphaFoldDB" id="F4L777"/>
<name>F4L777_HALH1</name>
<dbReference type="Pfam" id="PF12771">
    <property type="entry name" value="SusD-like_2"/>
    <property type="match status" value="1"/>
</dbReference>
<dbReference type="KEGG" id="hhy:Halhy_5279"/>
<organism evidence="2 3">
    <name type="scientific">Haliscomenobacter hydrossis (strain ATCC 27775 / DSM 1100 / LMG 10767 / O)</name>
    <dbReference type="NCBI Taxonomy" id="760192"/>
    <lineage>
        <taxon>Bacteria</taxon>
        <taxon>Pseudomonadati</taxon>
        <taxon>Bacteroidota</taxon>
        <taxon>Saprospiria</taxon>
        <taxon>Saprospirales</taxon>
        <taxon>Haliscomenobacteraceae</taxon>
        <taxon>Haliscomenobacter</taxon>
    </lineage>
</organism>
<dbReference type="HOGENOM" id="CLU_025928_1_0_10"/>
<feature type="signal peptide" evidence="1">
    <location>
        <begin position="1"/>
        <end position="22"/>
    </location>
</feature>
<dbReference type="STRING" id="760192.Halhy_5279"/>
<evidence type="ECO:0000256" key="1">
    <source>
        <dbReference type="SAM" id="SignalP"/>
    </source>
</evidence>
<proteinExistence type="predicted"/>
<sequence>MKSKIYIAFFALVVLTVACQKADFESSYADPSKITATTVEKQFTGFLNANKWYVLPDYWNYFVVLRTSLQRWNQAVGWVNSDNQYIPPSAGLGNRWDTYYGFLAQYRELEKVYGKLEEVDKKDRRIYMIAATVYLYDHTQRVVDLHGDIPFSTAALLSTNGGDYEKSYAKYDGAEAIYAKMLDELKALADELNTLTVSPGILVGFKTQDFLNKGDVTAWKRYCNSLRLRMLTRVSGVASLQGRVNTEIASILADPTKYPVVSNNAQNIQINVYDLNTDIHSKNFRSGLEDWDGNVAGQKMIDHMKTSADPRLRVMFEPGLNAAGEYKGLDPLLDASAQTALVAGGTLSLYNRSTMSRNQFFPGIVITAAEVSLLMAEYYLKANNDAQAKAAYENAIKQSVEFYYNVSKLSNDATTPAPAATNDTEINSYITSAAVNWATNTDKLNLIATQKWIHFNVVQPVDLWSEIRRLDLPKFTFRDDPANTQKQPPVRWFYPTSESIYNPTNYTAVSGKDNLATRIFWDVK</sequence>
<accession>F4L777</accession>
<protein>
    <recommendedName>
        <fullName evidence="4">Lipoprotein</fullName>
    </recommendedName>
</protein>
<feature type="chain" id="PRO_5003312627" description="Lipoprotein" evidence="1">
    <location>
        <begin position="23"/>
        <end position="524"/>
    </location>
</feature>
<dbReference type="SUPFAM" id="SSF48452">
    <property type="entry name" value="TPR-like"/>
    <property type="match status" value="1"/>
</dbReference>
<dbReference type="eggNOG" id="COG4198">
    <property type="taxonomic scope" value="Bacteria"/>
</dbReference>
<evidence type="ECO:0008006" key="4">
    <source>
        <dbReference type="Google" id="ProtNLM"/>
    </source>
</evidence>
<dbReference type="Gene3D" id="1.25.40.390">
    <property type="match status" value="1"/>
</dbReference>
<keyword evidence="3" id="KW-1185">Reference proteome</keyword>
<dbReference type="OrthoDB" id="843771at2"/>
<keyword evidence="1" id="KW-0732">Signal</keyword>
<dbReference type="RefSeq" id="WP_013767639.1">
    <property type="nucleotide sequence ID" value="NC_015510.1"/>
</dbReference>
<reference key="2">
    <citation type="submission" date="2011-04" db="EMBL/GenBank/DDBJ databases">
        <title>Complete sequence of chromosome of Haliscomenobacter hydrossis DSM 1100.</title>
        <authorList>
            <consortium name="US DOE Joint Genome Institute (JGI-PGF)"/>
            <person name="Lucas S."/>
            <person name="Han J."/>
            <person name="Lapidus A."/>
            <person name="Bruce D."/>
            <person name="Goodwin L."/>
            <person name="Pitluck S."/>
            <person name="Peters L."/>
            <person name="Kyrpides N."/>
            <person name="Mavromatis K."/>
            <person name="Ivanova N."/>
            <person name="Ovchinnikova G."/>
            <person name="Pagani I."/>
            <person name="Daligault H."/>
            <person name="Detter J.C."/>
            <person name="Han C."/>
            <person name="Land M."/>
            <person name="Hauser L."/>
            <person name="Markowitz V."/>
            <person name="Cheng J.-F."/>
            <person name="Hugenholtz P."/>
            <person name="Woyke T."/>
            <person name="Wu D."/>
            <person name="Verbarg S."/>
            <person name="Frueling A."/>
            <person name="Brambilla E."/>
            <person name="Klenk H.-P."/>
            <person name="Eisen J.A."/>
        </authorList>
    </citation>
    <scope>NUCLEOTIDE SEQUENCE</scope>
    <source>
        <strain>DSM 1100</strain>
    </source>
</reference>
<dbReference type="InterPro" id="IPR011990">
    <property type="entry name" value="TPR-like_helical_dom_sf"/>
</dbReference>
<gene>
    <name evidence="2" type="ordered locus">Halhy_5279</name>
</gene>